<dbReference type="Pfam" id="PF01965">
    <property type="entry name" value="DJ-1_PfpI"/>
    <property type="match status" value="1"/>
</dbReference>
<dbReference type="NCBIfam" id="TIGR01382">
    <property type="entry name" value="PfpI"/>
    <property type="match status" value="1"/>
</dbReference>
<dbReference type="OrthoDB" id="9792284at2"/>
<dbReference type="AlphaFoldDB" id="A0A1H1U4L8"/>
<protein>
    <submittedName>
        <fullName evidence="3">Protease I</fullName>
    </submittedName>
</protein>
<dbReference type="InterPro" id="IPR029062">
    <property type="entry name" value="Class_I_gatase-like"/>
</dbReference>
<keyword evidence="4" id="KW-1185">Reference proteome</keyword>
<reference evidence="3 4" key="1">
    <citation type="submission" date="2016-10" db="EMBL/GenBank/DDBJ databases">
        <authorList>
            <person name="de Groot N.N."/>
        </authorList>
    </citation>
    <scope>NUCLEOTIDE SEQUENCE [LARGE SCALE GENOMIC DNA]</scope>
    <source>
        <strain evidence="3 4">DSM 21800</strain>
    </source>
</reference>
<accession>A0A1H1U4L8</accession>
<dbReference type="Gene3D" id="3.40.50.880">
    <property type="match status" value="1"/>
</dbReference>
<feature type="domain" description="DJ-1/PfpI" evidence="2">
    <location>
        <begin position="19"/>
        <end position="189"/>
    </location>
</feature>
<dbReference type="CDD" id="cd03134">
    <property type="entry name" value="GATase1_PfpI_like"/>
    <property type="match status" value="1"/>
</dbReference>
<evidence type="ECO:0000313" key="4">
    <source>
        <dbReference type="Proteomes" id="UP000199103"/>
    </source>
</evidence>
<dbReference type="GO" id="GO:0008233">
    <property type="term" value="F:peptidase activity"/>
    <property type="evidence" value="ECO:0007669"/>
    <property type="project" value="UniProtKB-KW"/>
</dbReference>
<dbReference type="InterPro" id="IPR006286">
    <property type="entry name" value="C56_PfpI-like"/>
</dbReference>
<keyword evidence="3" id="KW-0378">Hydrolase</keyword>
<evidence type="ECO:0000256" key="1">
    <source>
        <dbReference type="ARBA" id="ARBA00008542"/>
    </source>
</evidence>
<organism evidence="3 4">
    <name type="scientific">Microlunatus soli</name>
    <dbReference type="NCBI Taxonomy" id="630515"/>
    <lineage>
        <taxon>Bacteria</taxon>
        <taxon>Bacillati</taxon>
        <taxon>Actinomycetota</taxon>
        <taxon>Actinomycetes</taxon>
        <taxon>Propionibacteriales</taxon>
        <taxon>Propionibacteriaceae</taxon>
        <taxon>Microlunatus</taxon>
    </lineage>
</organism>
<dbReference type="Proteomes" id="UP000199103">
    <property type="component" value="Chromosome I"/>
</dbReference>
<dbReference type="PROSITE" id="PS51276">
    <property type="entry name" value="PEPTIDASE_C56_PFPI"/>
    <property type="match status" value="1"/>
</dbReference>
<sequence>MTTQSTGGDNATARGRTAVVICTDFGVEEAELTRPVDALREAGVQVTIAAVGGSTIQTVTGDKDRASTVQPDAALEDVVADEFDIVVVPGGTVNADTLRGNEHARKLLRAFADSPKPIAAICHAPWILIDAGLAAGKTLTSYESLSLDLANAGATWLDTSVYRCPADGWVLITSRNPGDLDDFNDAILHELQNGADAGR</sequence>
<gene>
    <name evidence="3" type="ORF">SAMN04489812_2632</name>
</gene>
<name>A0A1H1U4L8_9ACTN</name>
<dbReference type="RefSeq" id="WP_091525442.1">
    <property type="nucleotide sequence ID" value="NZ_LT629772.1"/>
</dbReference>
<dbReference type="SUPFAM" id="SSF52317">
    <property type="entry name" value="Class I glutamine amidotransferase-like"/>
    <property type="match status" value="1"/>
</dbReference>
<dbReference type="PANTHER" id="PTHR42733:SF12">
    <property type="entry name" value="PROTEINASE"/>
    <property type="match status" value="1"/>
</dbReference>
<comment type="similarity">
    <text evidence="1">Belongs to the peptidase C56 family.</text>
</comment>
<evidence type="ECO:0000259" key="2">
    <source>
        <dbReference type="Pfam" id="PF01965"/>
    </source>
</evidence>
<dbReference type="GO" id="GO:0006508">
    <property type="term" value="P:proteolysis"/>
    <property type="evidence" value="ECO:0007669"/>
    <property type="project" value="UniProtKB-KW"/>
</dbReference>
<dbReference type="InterPro" id="IPR002818">
    <property type="entry name" value="DJ-1/PfpI"/>
</dbReference>
<evidence type="ECO:0000313" key="3">
    <source>
        <dbReference type="EMBL" id="SDS67236.1"/>
    </source>
</evidence>
<keyword evidence="3" id="KW-0645">Protease</keyword>
<dbReference type="PANTHER" id="PTHR42733">
    <property type="entry name" value="DJ-1 PROTEIN"/>
    <property type="match status" value="1"/>
</dbReference>
<proteinExistence type="inferred from homology"/>
<dbReference type="STRING" id="630515.SAMN04489812_2632"/>
<dbReference type="EMBL" id="LT629772">
    <property type="protein sequence ID" value="SDS67236.1"/>
    <property type="molecule type" value="Genomic_DNA"/>
</dbReference>